<sequence length="284" mass="32706">MSGTFAIANTSATNMLRHRSYSSLPPPRCASRTNICEEQQQKNNNEEEEEEASKLLEIENGLRLVPRVKLNLTVYPSTPLTLSHPIDEWKMKHALIDFLHSSHSLTLPEDEDLQKRKRGNPEGALGRGRVEAACCKFWWEWMKGTIQGMWFWFLRRGNIEKLNEIELNLEGVKFKLARYYSCFGYFQGLKKDWEEHSTFRSRREPDTVVLRGMSSRNTIPAKSRTPSIFFIISKQLVSCPCIGELIAISRHFNHVKFGEAPFQDSKDTYVSANENSLIFDLGLS</sequence>
<organism evidence="1">
    <name type="scientific">Glycine max</name>
    <name type="common">Soybean</name>
    <name type="synonym">Glycine hispida</name>
    <dbReference type="NCBI Taxonomy" id="3847"/>
    <lineage>
        <taxon>Eukaryota</taxon>
        <taxon>Viridiplantae</taxon>
        <taxon>Streptophyta</taxon>
        <taxon>Embryophyta</taxon>
        <taxon>Tracheophyta</taxon>
        <taxon>Spermatophyta</taxon>
        <taxon>Magnoliopsida</taxon>
        <taxon>eudicotyledons</taxon>
        <taxon>Gunneridae</taxon>
        <taxon>Pentapetalae</taxon>
        <taxon>rosids</taxon>
        <taxon>fabids</taxon>
        <taxon>Fabales</taxon>
        <taxon>Fabaceae</taxon>
        <taxon>Papilionoideae</taxon>
        <taxon>50 kb inversion clade</taxon>
        <taxon>NPAAA clade</taxon>
        <taxon>indigoferoid/millettioid clade</taxon>
        <taxon>Phaseoleae</taxon>
        <taxon>Glycine</taxon>
        <taxon>Glycine subgen. Soja</taxon>
    </lineage>
</organism>
<dbReference type="InParanoid" id="I1KNH7"/>
<protein>
    <submittedName>
        <fullName evidence="1 2">Uncharacterized protein</fullName>
    </submittedName>
</protein>
<dbReference type="Gramene" id="KRH51145">
    <property type="protein sequence ID" value="KRH51145"/>
    <property type="gene ID" value="GLYMA_07G264000"/>
</dbReference>
<proteinExistence type="predicted"/>
<dbReference type="AlphaFoldDB" id="I1KNH7"/>
<dbReference type="InterPro" id="IPR056852">
    <property type="entry name" value="AK17A/B"/>
</dbReference>
<reference evidence="1 2" key="1">
    <citation type="journal article" date="2010" name="Nature">
        <title>Genome sequence of the palaeopolyploid soybean.</title>
        <authorList>
            <person name="Schmutz J."/>
            <person name="Cannon S.B."/>
            <person name="Schlueter J."/>
            <person name="Ma J."/>
            <person name="Mitros T."/>
            <person name="Nelson W."/>
            <person name="Hyten D.L."/>
            <person name="Song Q."/>
            <person name="Thelen J.J."/>
            <person name="Cheng J."/>
            <person name="Xu D."/>
            <person name="Hellsten U."/>
            <person name="May G.D."/>
            <person name="Yu Y."/>
            <person name="Sakurai T."/>
            <person name="Umezawa T."/>
            <person name="Bhattacharyya M.K."/>
            <person name="Sandhu D."/>
            <person name="Valliyodan B."/>
            <person name="Lindquist E."/>
            <person name="Peto M."/>
            <person name="Grant D."/>
            <person name="Shu S."/>
            <person name="Goodstein D."/>
            <person name="Barry K."/>
            <person name="Futrell-Griggs M."/>
            <person name="Abernathy B."/>
            <person name="Du J."/>
            <person name="Tian Z."/>
            <person name="Zhu L."/>
            <person name="Gill N."/>
            <person name="Joshi T."/>
            <person name="Libault M."/>
            <person name="Sethuraman A."/>
            <person name="Zhang X.-C."/>
            <person name="Shinozaki K."/>
            <person name="Nguyen H.T."/>
            <person name="Wing R.A."/>
            <person name="Cregan P."/>
            <person name="Specht J."/>
            <person name="Grimwood J."/>
            <person name="Rokhsar D."/>
            <person name="Stacey G."/>
            <person name="Shoemaker R.C."/>
            <person name="Jackson S.A."/>
        </authorList>
    </citation>
    <scope>NUCLEOTIDE SEQUENCE</scope>
    <source>
        <strain evidence="2">cv. Williams 82</strain>
        <tissue evidence="1">Callus</tissue>
    </source>
</reference>
<dbReference type="PaxDb" id="3847-GLYMA07G39400.1"/>
<gene>
    <name evidence="1" type="ORF">GLYMA_07G264000</name>
</gene>
<dbReference type="HOGENOM" id="CLU_981447_0_0_1"/>
<dbReference type="EMBL" id="CM000840">
    <property type="protein sequence ID" value="KRH51145.1"/>
    <property type="molecule type" value="Genomic_DNA"/>
</dbReference>
<evidence type="ECO:0000313" key="1">
    <source>
        <dbReference type="EMBL" id="KRH51145.1"/>
    </source>
</evidence>
<reference evidence="1" key="3">
    <citation type="submission" date="2018-07" db="EMBL/GenBank/DDBJ databases">
        <title>WGS assembly of Glycine max.</title>
        <authorList>
            <person name="Schmutz J."/>
            <person name="Cannon S."/>
            <person name="Schlueter J."/>
            <person name="Ma J."/>
            <person name="Mitros T."/>
            <person name="Nelson W."/>
            <person name="Hyten D."/>
            <person name="Song Q."/>
            <person name="Thelen J."/>
            <person name="Cheng J."/>
            <person name="Xu D."/>
            <person name="Hellsten U."/>
            <person name="May G."/>
            <person name="Yu Y."/>
            <person name="Sakurai T."/>
            <person name="Umezawa T."/>
            <person name="Bhattacharyya M."/>
            <person name="Sandhu D."/>
            <person name="Valliyodan B."/>
            <person name="Lindquist E."/>
            <person name="Peto M."/>
            <person name="Grant D."/>
            <person name="Shu S."/>
            <person name="Goodstein D."/>
            <person name="Barry K."/>
            <person name="Futrell-Griggs M."/>
            <person name="Abernathy B."/>
            <person name="Du J."/>
            <person name="Tian Z."/>
            <person name="Zhu L."/>
            <person name="Gill N."/>
            <person name="Joshi T."/>
            <person name="Libault M."/>
            <person name="Sethuraman A."/>
            <person name="Zhang X."/>
            <person name="Shinozaki K."/>
            <person name="Nguyen H."/>
            <person name="Wing R."/>
            <person name="Cregan P."/>
            <person name="Specht J."/>
            <person name="Grimwood J."/>
            <person name="Rokhsar D."/>
            <person name="Stacey G."/>
            <person name="Shoemaker R."/>
            <person name="Jackson S."/>
        </authorList>
    </citation>
    <scope>NUCLEOTIDE SEQUENCE</scope>
    <source>
        <tissue evidence="1">Callus</tissue>
    </source>
</reference>
<keyword evidence="3" id="KW-1185">Reference proteome</keyword>
<dbReference type="STRING" id="3847.I1KNH7"/>
<evidence type="ECO:0000313" key="3">
    <source>
        <dbReference type="Proteomes" id="UP000008827"/>
    </source>
</evidence>
<dbReference type="EnsemblPlants" id="KRH51145">
    <property type="protein sequence ID" value="KRH51145"/>
    <property type="gene ID" value="GLYMA_07G264000"/>
</dbReference>
<accession>I1KNH7</accession>
<dbReference type="eggNOG" id="KOG2891">
    <property type="taxonomic scope" value="Eukaryota"/>
</dbReference>
<dbReference type="PANTHER" id="PTHR12484:SF4">
    <property type="entry name" value="A-KINASE ANCHOR PROTEIN 17A"/>
    <property type="match status" value="1"/>
</dbReference>
<name>I1KNH7_SOYBN</name>
<dbReference type="PANTHER" id="PTHR12484">
    <property type="entry name" value="B-LYMPHOCYTE ANTIGEN-RELATED"/>
    <property type="match status" value="1"/>
</dbReference>
<reference evidence="2" key="2">
    <citation type="submission" date="2018-02" db="UniProtKB">
        <authorList>
            <consortium name="EnsemblPlants"/>
        </authorList>
    </citation>
    <scope>IDENTIFICATION</scope>
    <source>
        <strain evidence="2">Williams 82</strain>
    </source>
</reference>
<dbReference type="Proteomes" id="UP000008827">
    <property type="component" value="Chromosome 7"/>
</dbReference>
<evidence type="ECO:0000313" key="2">
    <source>
        <dbReference type="EnsemblPlants" id="KRH51145"/>
    </source>
</evidence>